<dbReference type="GO" id="GO:0015108">
    <property type="term" value="F:chloride transmembrane transporter activity"/>
    <property type="evidence" value="ECO:0007669"/>
    <property type="project" value="InterPro"/>
</dbReference>
<protein>
    <submittedName>
        <fullName evidence="6">H+/Cl-antiporter ClcA</fullName>
    </submittedName>
</protein>
<dbReference type="PANTHER" id="PTHR43427:SF12">
    <property type="entry name" value="CHLORIDE TRANSPORTER"/>
    <property type="match status" value="1"/>
</dbReference>
<sequence>MMSSKQETTPSFFSELQYQGYGIVIGVLLSIPIGSSAAFFLWALAEVTQIRMAHSYLLFGLPLAGWAMGYLYHRWGNQANEGNSLVRTSLVDAQTPIPRRMGPMVLGSTLVAHLFGASVGREGTALQMAAAMVRPAIQFLKLSKKYYRMALTAAIAGGFGAVFGTPWAGLVFAMEWNRKHPFRTQALLPACITALLSDAVCTAWGISHGVFRVPQIPKLSLMYIGWLLAAGILFGLLARSFILLQKGIRKTATKWIPYPPLRLFLGGVLFVVIVSTLHTDRYTGLGLPVIEEAFLKTLSWEDSFWKLVLTALVLGVGYKGGEVTPLFFIGATMGSALTLVFPYSPGFWAAMGWVAVFAGATHTPLACMVMAGELFGLEVLPGAAIVCALAYGVSGKNSVYTDEPIK</sequence>
<feature type="transmembrane region" description="Helical" evidence="5">
    <location>
        <begin position="56"/>
        <end position="73"/>
    </location>
</feature>
<evidence type="ECO:0000313" key="7">
    <source>
        <dbReference type="Proteomes" id="UP000184147"/>
    </source>
</evidence>
<proteinExistence type="predicted"/>
<keyword evidence="4 5" id="KW-0472">Membrane</keyword>
<evidence type="ECO:0000256" key="4">
    <source>
        <dbReference type="ARBA" id="ARBA00023136"/>
    </source>
</evidence>
<feature type="transmembrane region" description="Helical" evidence="5">
    <location>
        <begin position="259"/>
        <end position="278"/>
    </location>
</feature>
<evidence type="ECO:0000256" key="1">
    <source>
        <dbReference type="ARBA" id="ARBA00004141"/>
    </source>
</evidence>
<keyword evidence="3 5" id="KW-1133">Transmembrane helix</keyword>
<evidence type="ECO:0000313" key="6">
    <source>
        <dbReference type="EMBL" id="SHF22834.1"/>
    </source>
</evidence>
<dbReference type="Pfam" id="PF00654">
    <property type="entry name" value="Voltage_CLC"/>
    <property type="match status" value="1"/>
</dbReference>
<feature type="transmembrane region" description="Helical" evidence="5">
    <location>
        <begin position="149"/>
        <end position="174"/>
    </location>
</feature>
<evidence type="ECO:0000256" key="2">
    <source>
        <dbReference type="ARBA" id="ARBA00022692"/>
    </source>
</evidence>
<dbReference type="PANTHER" id="PTHR43427">
    <property type="entry name" value="CHLORIDE CHANNEL PROTEIN CLC-E"/>
    <property type="match status" value="1"/>
</dbReference>
<dbReference type="InterPro" id="IPR050368">
    <property type="entry name" value="ClC-type_chloride_channel"/>
</dbReference>
<evidence type="ECO:0000256" key="3">
    <source>
        <dbReference type="ARBA" id="ARBA00022989"/>
    </source>
</evidence>
<dbReference type="GO" id="GO:0016020">
    <property type="term" value="C:membrane"/>
    <property type="evidence" value="ECO:0007669"/>
    <property type="project" value="UniProtKB-SubCell"/>
</dbReference>
<feature type="transmembrane region" description="Helical" evidence="5">
    <location>
        <begin position="20"/>
        <end position="44"/>
    </location>
</feature>
<feature type="transmembrane region" description="Helical" evidence="5">
    <location>
        <begin position="186"/>
        <end position="207"/>
    </location>
</feature>
<dbReference type="InterPro" id="IPR001807">
    <property type="entry name" value="ClC"/>
</dbReference>
<dbReference type="InterPro" id="IPR014743">
    <property type="entry name" value="Cl-channel_core"/>
</dbReference>
<dbReference type="PRINTS" id="PR00762">
    <property type="entry name" value="CLCHANNEL"/>
</dbReference>
<dbReference type="STRING" id="1124188.SAMN05444377_10567"/>
<gene>
    <name evidence="6" type="ORF">SAMN05444377_10567</name>
</gene>
<feature type="transmembrane region" description="Helical" evidence="5">
    <location>
        <begin position="219"/>
        <end position="238"/>
    </location>
</feature>
<dbReference type="AlphaFoldDB" id="A0A1M4ZY12"/>
<keyword evidence="2 5" id="KW-0812">Transmembrane</keyword>
<keyword evidence="7" id="KW-1185">Reference proteome</keyword>
<evidence type="ECO:0000256" key="5">
    <source>
        <dbReference type="SAM" id="Phobius"/>
    </source>
</evidence>
<dbReference type="SUPFAM" id="SSF81340">
    <property type="entry name" value="Clc chloride channel"/>
    <property type="match status" value="1"/>
</dbReference>
<dbReference type="OrthoDB" id="9767361at2"/>
<feature type="transmembrane region" description="Helical" evidence="5">
    <location>
        <begin position="374"/>
        <end position="393"/>
    </location>
</feature>
<accession>A0A1M4ZY12</accession>
<dbReference type="Proteomes" id="UP000184147">
    <property type="component" value="Unassembled WGS sequence"/>
</dbReference>
<comment type="subcellular location">
    <subcellularLocation>
        <location evidence="1">Membrane</location>
        <topology evidence="1">Multi-pass membrane protein</topology>
    </subcellularLocation>
</comment>
<organism evidence="6 7">
    <name type="scientific">Flavobacterium fontis</name>
    <dbReference type="NCBI Taxonomy" id="1124188"/>
    <lineage>
        <taxon>Bacteria</taxon>
        <taxon>Pseudomonadati</taxon>
        <taxon>Bacteroidota</taxon>
        <taxon>Flavobacteriia</taxon>
        <taxon>Flavobacteriales</taxon>
        <taxon>Flavobacteriaceae</taxon>
        <taxon>Flavobacterium</taxon>
    </lineage>
</organism>
<name>A0A1M4ZY12_9FLAO</name>
<dbReference type="Gene3D" id="1.10.3080.10">
    <property type="entry name" value="Clc chloride channel"/>
    <property type="match status" value="1"/>
</dbReference>
<dbReference type="EMBL" id="FQVQ01000005">
    <property type="protein sequence ID" value="SHF22834.1"/>
    <property type="molecule type" value="Genomic_DNA"/>
</dbReference>
<dbReference type="RefSeq" id="WP_073362560.1">
    <property type="nucleotide sequence ID" value="NZ_FQVQ01000005.1"/>
</dbReference>
<feature type="transmembrane region" description="Helical" evidence="5">
    <location>
        <begin position="347"/>
        <end position="367"/>
    </location>
</feature>
<reference evidence="6 7" key="1">
    <citation type="submission" date="2016-11" db="EMBL/GenBank/DDBJ databases">
        <authorList>
            <person name="Jaros S."/>
            <person name="Januszkiewicz K."/>
            <person name="Wedrychowicz H."/>
        </authorList>
    </citation>
    <scope>NUCLEOTIDE SEQUENCE [LARGE SCALE GENOMIC DNA]</scope>
    <source>
        <strain evidence="6 7">DSM 25660</strain>
    </source>
</reference>